<dbReference type="Gene3D" id="1.10.287.650">
    <property type="entry name" value="L27 domain"/>
    <property type="match status" value="1"/>
</dbReference>
<dbReference type="RefSeq" id="WP_229959375.1">
    <property type="nucleotide sequence ID" value="NZ_JAJJWI010000005.1"/>
</dbReference>
<dbReference type="CDD" id="cd01301">
    <property type="entry name" value="rDP_like"/>
    <property type="match status" value="1"/>
</dbReference>
<dbReference type="PANTHER" id="PTHR10443:SF12">
    <property type="entry name" value="DIPEPTIDASE"/>
    <property type="match status" value="1"/>
</dbReference>
<dbReference type="Pfam" id="PF01244">
    <property type="entry name" value="Peptidase_M19"/>
    <property type="match status" value="1"/>
</dbReference>
<reference evidence="3" key="1">
    <citation type="journal article" date="2019" name="Int. J. Syst. Evol. Microbiol.">
        <title>The Global Catalogue of Microorganisms (GCM) 10K type strain sequencing project: providing services to taxonomists for standard genome sequencing and annotation.</title>
        <authorList>
            <consortium name="The Broad Institute Genomics Platform"/>
            <consortium name="The Broad Institute Genome Sequencing Center for Infectious Disease"/>
            <person name="Wu L."/>
            <person name="Ma J."/>
        </authorList>
    </citation>
    <scope>NUCLEOTIDE SEQUENCE [LARGE SCALE GENOMIC DNA]</scope>
    <source>
        <strain evidence="3">JCM 16545</strain>
    </source>
</reference>
<dbReference type="EMBL" id="JBHUHV010000053">
    <property type="protein sequence ID" value="MFD2068379.1"/>
    <property type="molecule type" value="Genomic_DNA"/>
</dbReference>
<organism evidence="2 3">
    <name type="scientific">Pontibacter silvestris</name>
    <dbReference type="NCBI Taxonomy" id="2305183"/>
    <lineage>
        <taxon>Bacteria</taxon>
        <taxon>Pseudomonadati</taxon>
        <taxon>Bacteroidota</taxon>
        <taxon>Cytophagia</taxon>
        <taxon>Cytophagales</taxon>
        <taxon>Hymenobacteraceae</taxon>
        <taxon>Pontibacter</taxon>
    </lineage>
</organism>
<dbReference type="SUPFAM" id="SSF51556">
    <property type="entry name" value="Metallo-dependent hydrolases"/>
    <property type="match status" value="1"/>
</dbReference>
<proteinExistence type="predicted"/>
<protein>
    <submittedName>
        <fullName evidence="2">Dipeptidase</fullName>
    </submittedName>
</protein>
<dbReference type="InterPro" id="IPR008257">
    <property type="entry name" value="Pept_M19"/>
</dbReference>
<name>A0ABW4X074_9BACT</name>
<dbReference type="Gene3D" id="3.20.20.140">
    <property type="entry name" value="Metal-dependent hydrolases"/>
    <property type="match status" value="1"/>
</dbReference>
<comment type="caution">
    <text evidence="2">The sequence shown here is derived from an EMBL/GenBank/DDBJ whole genome shotgun (WGS) entry which is preliminary data.</text>
</comment>
<dbReference type="PANTHER" id="PTHR10443">
    <property type="entry name" value="MICROSOMAL DIPEPTIDASE"/>
    <property type="match status" value="1"/>
</dbReference>
<evidence type="ECO:0000256" key="1">
    <source>
        <dbReference type="SAM" id="SignalP"/>
    </source>
</evidence>
<evidence type="ECO:0000313" key="2">
    <source>
        <dbReference type="EMBL" id="MFD2068379.1"/>
    </source>
</evidence>
<keyword evidence="3" id="KW-1185">Reference proteome</keyword>
<dbReference type="PROSITE" id="PS51365">
    <property type="entry name" value="RENAL_DIPEPTIDASE_2"/>
    <property type="match status" value="1"/>
</dbReference>
<feature type="signal peptide" evidence="1">
    <location>
        <begin position="1"/>
        <end position="24"/>
    </location>
</feature>
<feature type="chain" id="PRO_5045261606" evidence="1">
    <location>
        <begin position="25"/>
        <end position="432"/>
    </location>
</feature>
<dbReference type="InterPro" id="IPR032466">
    <property type="entry name" value="Metal_Hydrolase"/>
</dbReference>
<accession>A0ABW4X074</accession>
<dbReference type="Proteomes" id="UP001597369">
    <property type="component" value="Unassembled WGS sequence"/>
</dbReference>
<keyword evidence="1" id="KW-0732">Signal</keyword>
<gene>
    <name evidence="2" type="ORF">ACFSKU_15930</name>
</gene>
<sequence>MIRRSILIANCLGLLSLASISSYGQTTNDEALRRKAQKIHEKALTIDTHGDVPTYMQSHTDFNIAEEHDAHETGSRIDFPRMKQGGLDAMFFAVYLGQGERSEKGYADAKEYALKLFDSIHQSVNDNPELAELATSPEDAYRIVKKEKRAVFIGIENGWPLGKDLSLLQTYYDLGARYITLAHSSNNDIADSSTDPDGPEHNGLSSFGEQVVAEMNKLGMMVDISHVSDSTFYDVIKLSKAPVIASHSSARALSDHPRNMTDDMIKALAKNGGVIQMNMLSGYLIKPAPNPERDAAMQALREKYGNRSSLTEEEQKQRAAEFSEIRHKYPQELATLEQVVDHIDHIVQLVGIDHVGIGADLDGGGGVEGMYDVSEMGNVTLELVKRGYSAKDIQKVWSGNLFRVMKNVEKVAMQLNEQAAENGTGSLSRSFD</sequence>
<evidence type="ECO:0000313" key="3">
    <source>
        <dbReference type="Proteomes" id="UP001597369"/>
    </source>
</evidence>